<dbReference type="PROSITE" id="PS50222">
    <property type="entry name" value="EF_HAND_2"/>
    <property type="match status" value="1"/>
</dbReference>
<evidence type="ECO:0000256" key="2">
    <source>
        <dbReference type="ARBA" id="ARBA00022737"/>
    </source>
</evidence>
<keyword evidence="1" id="KW-0732">Signal</keyword>
<evidence type="ECO:0000313" key="6">
    <source>
        <dbReference type="Proteomes" id="UP000747542"/>
    </source>
</evidence>
<comment type="caution">
    <text evidence="5">The sequence shown here is derived from an EMBL/GenBank/DDBJ whole genome shotgun (WGS) entry which is preliminary data.</text>
</comment>
<dbReference type="InterPro" id="IPR052110">
    <property type="entry name" value="MCFD2-like"/>
</dbReference>
<proteinExistence type="predicted"/>
<keyword evidence="3" id="KW-0106">Calcium</keyword>
<dbReference type="InterPro" id="IPR018247">
    <property type="entry name" value="EF_Hand_1_Ca_BS"/>
</dbReference>
<dbReference type="Pfam" id="PF13499">
    <property type="entry name" value="EF-hand_7"/>
    <property type="match status" value="1"/>
</dbReference>
<dbReference type="InterPro" id="IPR002048">
    <property type="entry name" value="EF_hand_dom"/>
</dbReference>
<sequence>MNYNPNTNQELHLTEHMENYVKQHMATHFSYLNFEAMPNSEKQHHLFLAHDYDHDNQLDGIELIKAFIIGQGSRVHSDEELSDKIDFLLNHFDADRDGKLSFPEFRSITTIAYPAGVREGGRGEGGDGGR</sequence>
<protein>
    <submittedName>
        <fullName evidence="5">Multiple coagulation factor deficiency protein 2-like 3</fullName>
    </submittedName>
</protein>
<keyword evidence="2" id="KW-0677">Repeat</keyword>
<dbReference type="EMBL" id="JAHLQT010034856">
    <property type="protein sequence ID" value="KAG7158496.1"/>
    <property type="molecule type" value="Genomic_DNA"/>
</dbReference>
<dbReference type="SUPFAM" id="SSF47473">
    <property type="entry name" value="EF-hand"/>
    <property type="match status" value="1"/>
</dbReference>
<organism evidence="5 6">
    <name type="scientific">Homarus americanus</name>
    <name type="common">American lobster</name>
    <dbReference type="NCBI Taxonomy" id="6706"/>
    <lineage>
        <taxon>Eukaryota</taxon>
        <taxon>Metazoa</taxon>
        <taxon>Ecdysozoa</taxon>
        <taxon>Arthropoda</taxon>
        <taxon>Crustacea</taxon>
        <taxon>Multicrustacea</taxon>
        <taxon>Malacostraca</taxon>
        <taxon>Eumalacostraca</taxon>
        <taxon>Eucarida</taxon>
        <taxon>Decapoda</taxon>
        <taxon>Pleocyemata</taxon>
        <taxon>Astacidea</taxon>
        <taxon>Nephropoidea</taxon>
        <taxon>Nephropidae</taxon>
        <taxon>Homarus</taxon>
    </lineage>
</organism>
<evidence type="ECO:0000313" key="5">
    <source>
        <dbReference type="EMBL" id="KAG7158496.1"/>
    </source>
</evidence>
<feature type="domain" description="EF-hand" evidence="4">
    <location>
        <begin position="80"/>
        <end position="115"/>
    </location>
</feature>
<evidence type="ECO:0000256" key="1">
    <source>
        <dbReference type="ARBA" id="ARBA00022729"/>
    </source>
</evidence>
<reference evidence="5" key="1">
    <citation type="journal article" date="2021" name="Sci. Adv.">
        <title>The American lobster genome reveals insights on longevity, neural, and immune adaptations.</title>
        <authorList>
            <person name="Polinski J.M."/>
            <person name="Zimin A.V."/>
            <person name="Clark K.F."/>
            <person name="Kohn A.B."/>
            <person name="Sadowski N."/>
            <person name="Timp W."/>
            <person name="Ptitsyn A."/>
            <person name="Khanna P."/>
            <person name="Romanova D.Y."/>
            <person name="Williams P."/>
            <person name="Greenwood S.J."/>
            <person name="Moroz L.L."/>
            <person name="Walt D.R."/>
            <person name="Bodnar A.G."/>
        </authorList>
    </citation>
    <scope>NUCLEOTIDE SEQUENCE</scope>
    <source>
        <strain evidence="5">GMGI-L3</strain>
    </source>
</reference>
<dbReference type="InterPro" id="IPR011992">
    <property type="entry name" value="EF-hand-dom_pair"/>
</dbReference>
<dbReference type="PANTHER" id="PTHR23104">
    <property type="entry name" value="MULTIPLE COAGULATION FACTOR DEFICIENCY PROTEIN 2 NEURAL STEM CELL DERIVED NEURONAL SURVIVAL PROTEIN"/>
    <property type="match status" value="1"/>
</dbReference>
<gene>
    <name evidence="5" type="primary">MCFD2-L3</name>
    <name evidence="5" type="ORF">Hamer_G021046</name>
</gene>
<dbReference type="Proteomes" id="UP000747542">
    <property type="component" value="Unassembled WGS sequence"/>
</dbReference>
<dbReference type="AlphaFoldDB" id="A0A8J5MNZ2"/>
<dbReference type="PANTHER" id="PTHR23104:SF17">
    <property type="entry name" value="EF-HAND DOMAIN-CONTAINING PROTEIN"/>
    <property type="match status" value="1"/>
</dbReference>
<dbReference type="Gene3D" id="1.10.238.10">
    <property type="entry name" value="EF-hand"/>
    <property type="match status" value="1"/>
</dbReference>
<evidence type="ECO:0000256" key="3">
    <source>
        <dbReference type="ARBA" id="ARBA00022837"/>
    </source>
</evidence>
<keyword evidence="6" id="KW-1185">Reference proteome</keyword>
<dbReference type="PROSITE" id="PS00018">
    <property type="entry name" value="EF_HAND_1"/>
    <property type="match status" value="2"/>
</dbReference>
<accession>A0A8J5MNZ2</accession>
<evidence type="ECO:0000259" key="4">
    <source>
        <dbReference type="PROSITE" id="PS50222"/>
    </source>
</evidence>
<name>A0A8J5MNZ2_HOMAM</name>
<dbReference type="GO" id="GO:0005509">
    <property type="term" value="F:calcium ion binding"/>
    <property type="evidence" value="ECO:0007669"/>
    <property type="project" value="InterPro"/>
</dbReference>